<dbReference type="InterPro" id="IPR030874">
    <property type="entry name" value="Cardiolipin_synth_Firmi"/>
</dbReference>
<dbReference type="InterPro" id="IPR025202">
    <property type="entry name" value="PLD-like_dom"/>
</dbReference>
<dbReference type="EC" id="2.7.8.-" evidence="12 13"/>
<evidence type="ECO:0000256" key="11">
    <source>
        <dbReference type="ARBA" id="ARBA00023264"/>
    </source>
</evidence>
<dbReference type="Gene3D" id="3.30.870.10">
    <property type="entry name" value="Endonuclease Chain A"/>
    <property type="match status" value="2"/>
</dbReference>
<evidence type="ECO:0000256" key="8">
    <source>
        <dbReference type="ARBA" id="ARBA00023098"/>
    </source>
</evidence>
<keyword evidence="9 12" id="KW-0472">Membrane</keyword>
<dbReference type="Proteomes" id="UP001601058">
    <property type="component" value="Unassembled WGS sequence"/>
</dbReference>
<keyword evidence="4 12" id="KW-0808">Transferase</keyword>
<keyword evidence="2 12" id="KW-1003">Cell membrane</keyword>
<evidence type="ECO:0000256" key="12">
    <source>
        <dbReference type="HAMAP-Rule" id="MF_01916"/>
    </source>
</evidence>
<reference evidence="15 16" key="1">
    <citation type="submission" date="2024-08" db="EMBL/GenBank/DDBJ databases">
        <title>Two novel Cytobacillus novel species.</title>
        <authorList>
            <person name="Liu G."/>
        </authorList>
    </citation>
    <scope>NUCLEOTIDE SEQUENCE [LARGE SCALE GENOMIC DNA]</scope>
    <source>
        <strain evidence="15 16">FJAT-53684</strain>
    </source>
</reference>
<keyword evidence="3 12" id="KW-0444">Lipid biosynthesis</keyword>
<feature type="domain" description="PLD phosphodiesterase" evidence="14">
    <location>
        <begin position="418"/>
        <end position="445"/>
    </location>
</feature>
<protein>
    <recommendedName>
        <fullName evidence="12 13">Cardiolipin synthase</fullName>
        <shortName evidence="12">CL synthase</shortName>
        <ecNumber evidence="12 13">2.7.8.-</ecNumber>
    </recommendedName>
</protein>
<sequence length="505" mass="58538">MKNTVRIGLFLSILAGFIFVYDHYIDPKAGYLGYVSILMSMSVVFIAFVIFLENRHPAQTLTWLVVLGSFPLVGFIFYLLFGRNYKKEKMFRRKYILDKQAFLRIEGEIDPINEEKMKQMGDNQRKLFYLAQNLGHSPISFATQTQVLTNGEETFQEILQSLRKATHHIHLEYYIVRHDAIGQEIKEVLIQKAKEGVKIRFLFDAVGSWQLSKKYINELRQVGVEIIPFGPVKLPFLNNKINFRNHRKIIVIDGSIGFVGGLNIGDEYLGRDSNFGFWRDTHMMLKGEAVRSLQLIFLQDWYYMTNKNILSADYLSPDLEENIHGGVQLIAGGPDNEWSVIKNIFFSMITSAEKSVWIASPYFIPDEDIFSALKIAALSGVDVRLLMPHKPDKKIVFFASRSYFPELLEAGVKIYEYKKGFMHSKIVIVDEELASIGTSNMDMRSFHLNFEVNAFLYRTRSTQKLVKEYLNDLKQSRKIEIHKFKRRHIGYRIIESTSRLLSPFL</sequence>
<evidence type="ECO:0000256" key="6">
    <source>
        <dbReference type="ARBA" id="ARBA00022737"/>
    </source>
</evidence>
<keyword evidence="7 12" id="KW-1133">Transmembrane helix</keyword>
<name>A0ABW6JX03_9BACI</name>
<dbReference type="PANTHER" id="PTHR21248:SF20">
    <property type="entry name" value="CARDIOLIPIN SYNTHASE YWIE-RELATED"/>
    <property type="match status" value="1"/>
</dbReference>
<feature type="transmembrane region" description="Helical" evidence="12">
    <location>
        <begin position="7"/>
        <end position="25"/>
    </location>
</feature>
<feature type="active site" evidence="12">
    <location>
        <position position="248"/>
    </location>
</feature>
<dbReference type="CDD" id="cd09112">
    <property type="entry name" value="PLDc_CLS_2"/>
    <property type="match status" value="1"/>
</dbReference>
<organism evidence="15 16">
    <name type="scientific">Cytobacillus mangrovibacter</name>
    <dbReference type="NCBI Taxonomy" id="3299024"/>
    <lineage>
        <taxon>Bacteria</taxon>
        <taxon>Bacillati</taxon>
        <taxon>Bacillota</taxon>
        <taxon>Bacilli</taxon>
        <taxon>Bacillales</taxon>
        <taxon>Bacillaceae</taxon>
        <taxon>Cytobacillus</taxon>
    </lineage>
</organism>
<dbReference type="RefSeq" id="WP_389218207.1">
    <property type="nucleotide sequence ID" value="NZ_JBIACJ010000003.1"/>
</dbReference>
<dbReference type="SMART" id="SM00155">
    <property type="entry name" value="PLDc"/>
    <property type="match status" value="2"/>
</dbReference>
<dbReference type="Pfam" id="PF13091">
    <property type="entry name" value="PLDc_2"/>
    <property type="match status" value="2"/>
</dbReference>
<evidence type="ECO:0000313" key="16">
    <source>
        <dbReference type="Proteomes" id="UP001601058"/>
    </source>
</evidence>
<keyword evidence="10 12" id="KW-0594">Phospholipid biosynthesis</keyword>
<evidence type="ECO:0000313" key="15">
    <source>
        <dbReference type="EMBL" id="MFE8696381.1"/>
    </source>
</evidence>
<comment type="similarity">
    <text evidence="12">Belongs to the phospholipase D family. Cardiolipin synthase subfamily.</text>
</comment>
<evidence type="ECO:0000259" key="14">
    <source>
        <dbReference type="PROSITE" id="PS50035"/>
    </source>
</evidence>
<evidence type="ECO:0000256" key="9">
    <source>
        <dbReference type="ARBA" id="ARBA00023136"/>
    </source>
</evidence>
<dbReference type="CDD" id="cd09110">
    <property type="entry name" value="PLDc_CLS_1"/>
    <property type="match status" value="1"/>
</dbReference>
<feature type="active site" evidence="12">
    <location>
        <position position="246"/>
    </location>
</feature>
<dbReference type="Pfam" id="PF13396">
    <property type="entry name" value="PLDc_N"/>
    <property type="match status" value="1"/>
</dbReference>
<proteinExistence type="inferred from homology"/>
<evidence type="ECO:0000256" key="13">
    <source>
        <dbReference type="NCBIfam" id="TIGR04265"/>
    </source>
</evidence>
<feature type="active site" evidence="12">
    <location>
        <position position="423"/>
    </location>
</feature>
<comment type="caution">
    <text evidence="15">The sequence shown here is derived from an EMBL/GenBank/DDBJ whole genome shotgun (WGS) entry which is preliminary data.</text>
</comment>
<gene>
    <name evidence="15" type="primary">cls</name>
    <name evidence="15" type="ORF">ACFYKT_08430</name>
</gene>
<feature type="active site" evidence="12">
    <location>
        <position position="253"/>
    </location>
</feature>
<feature type="active site" evidence="12">
    <location>
        <position position="430"/>
    </location>
</feature>
<evidence type="ECO:0000256" key="5">
    <source>
        <dbReference type="ARBA" id="ARBA00022692"/>
    </source>
</evidence>
<dbReference type="InterPro" id="IPR027379">
    <property type="entry name" value="CLS_N"/>
</dbReference>
<keyword evidence="16" id="KW-1185">Reference proteome</keyword>
<keyword evidence="11 12" id="KW-1208">Phospholipid metabolism</keyword>
<dbReference type="NCBIfam" id="TIGR04265">
    <property type="entry name" value="bac_cardiolipin"/>
    <property type="match status" value="1"/>
</dbReference>
<evidence type="ECO:0000256" key="7">
    <source>
        <dbReference type="ARBA" id="ARBA00022989"/>
    </source>
</evidence>
<dbReference type="InterPro" id="IPR001736">
    <property type="entry name" value="PLipase_D/transphosphatidylase"/>
</dbReference>
<keyword evidence="5 12" id="KW-0812">Transmembrane</keyword>
<dbReference type="InterPro" id="IPR022924">
    <property type="entry name" value="Cardiolipin_synthase"/>
</dbReference>
<keyword evidence="6" id="KW-0677">Repeat</keyword>
<dbReference type="PANTHER" id="PTHR21248">
    <property type="entry name" value="CARDIOLIPIN SYNTHASE"/>
    <property type="match status" value="1"/>
</dbReference>
<accession>A0ABW6JX03</accession>
<dbReference type="PROSITE" id="PS50035">
    <property type="entry name" value="PLD"/>
    <property type="match status" value="2"/>
</dbReference>
<comment type="subcellular location">
    <subcellularLocation>
        <location evidence="1 12">Cell membrane</location>
        <topology evidence="1 12">Multi-pass membrane protein</topology>
    </subcellularLocation>
</comment>
<dbReference type="SUPFAM" id="SSF56024">
    <property type="entry name" value="Phospholipase D/nuclease"/>
    <property type="match status" value="2"/>
</dbReference>
<feature type="domain" description="PLD phosphodiesterase" evidence="14">
    <location>
        <begin position="241"/>
        <end position="268"/>
    </location>
</feature>
<comment type="catalytic activity">
    <reaction evidence="12">
        <text>2 a 1,2-diacyl-sn-glycero-3-phospho-(1'-sn-glycerol) = a cardiolipin + glycerol</text>
        <dbReference type="Rhea" id="RHEA:31451"/>
        <dbReference type="ChEBI" id="CHEBI:17754"/>
        <dbReference type="ChEBI" id="CHEBI:62237"/>
        <dbReference type="ChEBI" id="CHEBI:64716"/>
    </reaction>
</comment>
<dbReference type="EMBL" id="JBIACJ010000003">
    <property type="protein sequence ID" value="MFE8696381.1"/>
    <property type="molecule type" value="Genomic_DNA"/>
</dbReference>
<evidence type="ECO:0000256" key="3">
    <source>
        <dbReference type="ARBA" id="ARBA00022516"/>
    </source>
</evidence>
<keyword evidence="8 12" id="KW-0443">Lipid metabolism</keyword>
<evidence type="ECO:0000256" key="4">
    <source>
        <dbReference type="ARBA" id="ARBA00022679"/>
    </source>
</evidence>
<comment type="function">
    <text evidence="12">Catalyzes the reversible phosphatidyl group transfer from one phosphatidylglycerol molecule to another to form cardiolipin (CL) (diphosphatidylglycerol) and glycerol.</text>
</comment>
<feature type="transmembrane region" description="Helical" evidence="12">
    <location>
        <begin position="31"/>
        <end position="52"/>
    </location>
</feature>
<evidence type="ECO:0000256" key="1">
    <source>
        <dbReference type="ARBA" id="ARBA00004651"/>
    </source>
</evidence>
<dbReference type="HAMAP" id="MF_01916">
    <property type="entry name" value="Cardiolipin_synth_Cls"/>
    <property type="match status" value="1"/>
</dbReference>
<evidence type="ECO:0000256" key="10">
    <source>
        <dbReference type="ARBA" id="ARBA00023209"/>
    </source>
</evidence>
<feature type="active site" evidence="12">
    <location>
        <position position="425"/>
    </location>
</feature>
<feature type="transmembrane region" description="Helical" evidence="12">
    <location>
        <begin position="61"/>
        <end position="81"/>
    </location>
</feature>
<evidence type="ECO:0000256" key="2">
    <source>
        <dbReference type="ARBA" id="ARBA00022475"/>
    </source>
</evidence>